<reference evidence="1 2" key="1">
    <citation type="submission" date="2018-04" db="EMBL/GenBank/DDBJ databases">
        <title>Complete genome uncultured novel isolate.</title>
        <authorList>
            <person name="Merlino G."/>
        </authorList>
    </citation>
    <scope>NUCLEOTIDE SEQUENCE [LARGE SCALE GENOMIC DNA]</scope>
    <source>
        <strain evidence="2">R1DC9</strain>
    </source>
</reference>
<dbReference type="EMBL" id="CP028923">
    <property type="protein sequence ID" value="QCK15830.1"/>
    <property type="molecule type" value="Genomic_DNA"/>
</dbReference>
<proteinExistence type="predicted"/>
<evidence type="ECO:0000313" key="2">
    <source>
        <dbReference type="Proteomes" id="UP000298616"/>
    </source>
</evidence>
<gene>
    <name evidence="1" type="ORF">DCC35_14290</name>
</gene>
<protein>
    <recommendedName>
        <fullName evidence="3">Outer membrane protein beta-barrel domain-containing protein</fullName>
    </recommendedName>
</protein>
<accession>A0A4D7JQQ8</accession>
<dbReference type="AlphaFoldDB" id="A0A4D7JQQ8"/>
<keyword evidence="2" id="KW-1185">Reference proteome</keyword>
<organism evidence="1 2">
    <name type="scientific">Mangrovivirga cuniculi</name>
    <dbReference type="NCBI Taxonomy" id="2715131"/>
    <lineage>
        <taxon>Bacteria</taxon>
        <taxon>Pseudomonadati</taxon>
        <taxon>Bacteroidota</taxon>
        <taxon>Cytophagia</taxon>
        <taxon>Cytophagales</taxon>
        <taxon>Mangrovivirgaceae</taxon>
        <taxon>Mangrovivirga</taxon>
    </lineage>
</organism>
<dbReference type="KEGG" id="fpf:DCC35_14290"/>
<evidence type="ECO:0008006" key="3">
    <source>
        <dbReference type="Google" id="ProtNLM"/>
    </source>
</evidence>
<name>A0A4D7JQQ8_9BACT</name>
<sequence>MIPFESKSQIDLQPDFVNFQYAGNFGFISFGGGYDLLKPEKPAHLNLGFYFGYLPEKIGGIEEYSLNTKLTYIPDIRIDINDKIDLNFFSTGVFINYAFGDNYFNRWSSQYPDGYYWWTPSVRFGIFVGGGLNIKKGNTSKDFISFYYDFSAHDLEIVSYIQNTEYFSPLSIFNLSLGAIIYLR</sequence>
<dbReference type="Proteomes" id="UP000298616">
    <property type="component" value="Chromosome"/>
</dbReference>
<evidence type="ECO:0000313" key="1">
    <source>
        <dbReference type="EMBL" id="QCK15830.1"/>
    </source>
</evidence>